<feature type="domain" description="ABC transporter" evidence="1">
    <location>
        <begin position="8"/>
        <end position="87"/>
    </location>
</feature>
<dbReference type="Gene3D" id="3.40.50.300">
    <property type="entry name" value="P-loop containing nucleotide triphosphate hydrolases"/>
    <property type="match status" value="1"/>
</dbReference>
<dbReference type="EMBL" id="HBUF01276444">
    <property type="protein sequence ID" value="CAG6686435.1"/>
    <property type="molecule type" value="Transcribed_RNA"/>
</dbReference>
<accession>A0A8D8X9F2</accession>
<dbReference type="InterPro" id="IPR027417">
    <property type="entry name" value="P-loop_NTPase"/>
</dbReference>
<dbReference type="GO" id="GO:0005524">
    <property type="term" value="F:ATP binding"/>
    <property type="evidence" value="ECO:0007669"/>
    <property type="project" value="InterPro"/>
</dbReference>
<evidence type="ECO:0000259" key="1">
    <source>
        <dbReference type="Pfam" id="PF00005"/>
    </source>
</evidence>
<evidence type="ECO:0000313" key="2">
    <source>
        <dbReference type="EMBL" id="CAG6686435.1"/>
    </source>
</evidence>
<organism evidence="2">
    <name type="scientific">Cacopsylla melanoneura</name>
    <dbReference type="NCBI Taxonomy" id="428564"/>
    <lineage>
        <taxon>Eukaryota</taxon>
        <taxon>Metazoa</taxon>
        <taxon>Ecdysozoa</taxon>
        <taxon>Arthropoda</taxon>
        <taxon>Hexapoda</taxon>
        <taxon>Insecta</taxon>
        <taxon>Pterygota</taxon>
        <taxon>Neoptera</taxon>
        <taxon>Paraneoptera</taxon>
        <taxon>Hemiptera</taxon>
        <taxon>Sternorrhyncha</taxon>
        <taxon>Psylloidea</taxon>
        <taxon>Psyllidae</taxon>
        <taxon>Psyllinae</taxon>
        <taxon>Cacopsylla</taxon>
    </lineage>
</organism>
<protein>
    <submittedName>
        <fullName evidence="2">ABC transporter G family member 23</fullName>
    </submittedName>
</protein>
<proteinExistence type="predicted"/>
<sequence>MLHFIHSYGLLGSSGCGKTTLLTSLTGFSSLDYGSIHIDIQSPSRLGFMPQEIALFEEFSIAETFSFFAKLYNIAPETYQATIKELKTVLDLPPDNQLCSTLRILLFTVVARHGASPLQ</sequence>
<dbReference type="AlphaFoldDB" id="A0A8D8X9F2"/>
<dbReference type="GO" id="GO:0016887">
    <property type="term" value="F:ATP hydrolysis activity"/>
    <property type="evidence" value="ECO:0007669"/>
    <property type="project" value="InterPro"/>
</dbReference>
<dbReference type="PANTHER" id="PTHR43038">
    <property type="entry name" value="ATP-BINDING CASSETTE, SUB-FAMILY H, MEMBER 1"/>
    <property type="match status" value="1"/>
</dbReference>
<dbReference type="SUPFAM" id="SSF52540">
    <property type="entry name" value="P-loop containing nucleoside triphosphate hydrolases"/>
    <property type="match status" value="1"/>
</dbReference>
<dbReference type="Pfam" id="PF00005">
    <property type="entry name" value="ABC_tran"/>
    <property type="match status" value="1"/>
</dbReference>
<name>A0A8D8X9F2_9HEMI</name>
<dbReference type="InterPro" id="IPR003439">
    <property type="entry name" value="ABC_transporter-like_ATP-bd"/>
</dbReference>
<dbReference type="PANTHER" id="PTHR43038:SF3">
    <property type="entry name" value="ABC TRANSPORTER G FAMILY MEMBER 20 ISOFORM X1"/>
    <property type="match status" value="1"/>
</dbReference>
<reference evidence="2" key="1">
    <citation type="submission" date="2021-05" db="EMBL/GenBank/DDBJ databases">
        <authorList>
            <person name="Alioto T."/>
            <person name="Alioto T."/>
            <person name="Gomez Garrido J."/>
        </authorList>
    </citation>
    <scope>NUCLEOTIDE SEQUENCE</scope>
</reference>